<reference evidence="3" key="1">
    <citation type="journal article" date="2019" name="Int. J. Syst. Evol. Microbiol.">
        <title>The Global Catalogue of Microorganisms (GCM) 10K type strain sequencing project: providing services to taxonomists for standard genome sequencing and annotation.</title>
        <authorList>
            <consortium name="The Broad Institute Genomics Platform"/>
            <consortium name="The Broad Institute Genome Sequencing Center for Infectious Disease"/>
            <person name="Wu L."/>
            <person name="Ma J."/>
        </authorList>
    </citation>
    <scope>NUCLEOTIDE SEQUENCE [LARGE SCALE GENOMIC DNA]</scope>
    <source>
        <strain evidence="3">KCTC 13193</strain>
    </source>
</reference>
<protein>
    <submittedName>
        <fullName evidence="2">YlaH-like family protein</fullName>
    </submittedName>
</protein>
<evidence type="ECO:0000313" key="2">
    <source>
        <dbReference type="EMBL" id="MFC2950240.1"/>
    </source>
</evidence>
<dbReference type="Pfam" id="PF14036">
    <property type="entry name" value="YlaH"/>
    <property type="match status" value="1"/>
</dbReference>
<feature type="transmembrane region" description="Helical" evidence="1">
    <location>
        <begin position="22"/>
        <end position="40"/>
    </location>
</feature>
<dbReference type="EMBL" id="JBHRRZ010000040">
    <property type="protein sequence ID" value="MFC2950240.1"/>
    <property type="molecule type" value="Genomic_DNA"/>
</dbReference>
<comment type="caution">
    <text evidence="2">The sequence shown here is derived from an EMBL/GenBank/DDBJ whole genome shotgun (WGS) entry which is preliminary data.</text>
</comment>
<evidence type="ECO:0000256" key="1">
    <source>
        <dbReference type="SAM" id="Phobius"/>
    </source>
</evidence>
<feature type="transmembrane region" description="Helical" evidence="1">
    <location>
        <begin position="52"/>
        <end position="71"/>
    </location>
</feature>
<feature type="transmembrane region" description="Helical" evidence="1">
    <location>
        <begin position="77"/>
        <end position="94"/>
    </location>
</feature>
<dbReference type="Proteomes" id="UP001595387">
    <property type="component" value="Unassembled WGS sequence"/>
</dbReference>
<dbReference type="RefSeq" id="WP_390308348.1">
    <property type="nucleotide sequence ID" value="NZ_JBHRRZ010000040.1"/>
</dbReference>
<keyword evidence="1" id="KW-0472">Membrane</keyword>
<sequence>MEDVNFTFLFEIILNSFGTEHIFAVFYVLNLIFAAVAYQLGFARKLSLLKTVFVYILLAIGTYVITIFSIFNLPITESLIIITIVLGIYRFRMFQQRKAQDSN</sequence>
<name>A0ABV7AC17_9BACI</name>
<proteinExistence type="predicted"/>
<keyword evidence="1" id="KW-0812">Transmembrane</keyword>
<keyword evidence="3" id="KW-1185">Reference proteome</keyword>
<organism evidence="2 3">
    <name type="scientific">Virgibacillus sediminis</name>
    <dbReference type="NCBI Taxonomy" id="202260"/>
    <lineage>
        <taxon>Bacteria</taxon>
        <taxon>Bacillati</taxon>
        <taxon>Bacillota</taxon>
        <taxon>Bacilli</taxon>
        <taxon>Bacillales</taxon>
        <taxon>Bacillaceae</taxon>
        <taxon>Virgibacillus</taxon>
    </lineage>
</organism>
<dbReference type="InterPro" id="IPR025620">
    <property type="entry name" value="YlaH"/>
</dbReference>
<keyword evidence="1" id="KW-1133">Transmembrane helix</keyword>
<gene>
    <name evidence="2" type="ORF">ACFODW_18095</name>
</gene>
<accession>A0ABV7AC17</accession>
<evidence type="ECO:0000313" key="3">
    <source>
        <dbReference type="Proteomes" id="UP001595387"/>
    </source>
</evidence>